<protein>
    <submittedName>
        <fullName evidence="6">TetR/AcrR family transcriptional regulator</fullName>
    </submittedName>
</protein>
<dbReference type="Gene3D" id="1.10.357.10">
    <property type="entry name" value="Tetracycline Repressor, domain 2"/>
    <property type="match status" value="1"/>
</dbReference>
<dbReference type="InterPro" id="IPR011075">
    <property type="entry name" value="TetR_C"/>
</dbReference>
<sequence>MTTYTGDVSAVSEPVLPVKRPRGRPRSESARDTILKATMELLEQGTLREMTAEAIAKKAGVSKATLYKWWPNKTYIAFDAFMARVKMEVATPDTGSAERDFLIQVREAMAFYSSPAGRTLAQLLAEGQGDANFHEVLLERFLTQRKEEVAVMWQRGVDRGDICANIDRQMGLDILYGTMMFRFLSGRFNMMNAEEAEKLVRTAFRGFAPNMRVTDDEVWIEA</sequence>
<feature type="DNA-binding region" description="H-T-H motif" evidence="4">
    <location>
        <begin position="51"/>
        <end position="70"/>
    </location>
</feature>
<dbReference type="InterPro" id="IPR001647">
    <property type="entry name" value="HTH_TetR"/>
</dbReference>
<dbReference type="PANTHER" id="PTHR30055">
    <property type="entry name" value="HTH-TYPE TRANSCRIPTIONAL REGULATOR RUTR"/>
    <property type="match status" value="1"/>
</dbReference>
<organism evidence="6 7">
    <name type="scientific">Asticcacaulis aquaticus</name>
    <dbReference type="NCBI Taxonomy" id="2984212"/>
    <lineage>
        <taxon>Bacteria</taxon>
        <taxon>Pseudomonadati</taxon>
        <taxon>Pseudomonadota</taxon>
        <taxon>Alphaproteobacteria</taxon>
        <taxon>Caulobacterales</taxon>
        <taxon>Caulobacteraceae</taxon>
        <taxon>Asticcacaulis</taxon>
    </lineage>
</organism>
<evidence type="ECO:0000256" key="3">
    <source>
        <dbReference type="ARBA" id="ARBA00023163"/>
    </source>
</evidence>
<evidence type="ECO:0000256" key="2">
    <source>
        <dbReference type="ARBA" id="ARBA00023125"/>
    </source>
</evidence>
<dbReference type="SUPFAM" id="SSF48498">
    <property type="entry name" value="Tetracyclin repressor-like, C-terminal domain"/>
    <property type="match status" value="1"/>
</dbReference>
<keyword evidence="3" id="KW-0804">Transcription</keyword>
<dbReference type="EMBL" id="JAQQKX010000002">
    <property type="protein sequence ID" value="MDC7682387.1"/>
    <property type="molecule type" value="Genomic_DNA"/>
</dbReference>
<dbReference type="SUPFAM" id="SSF46689">
    <property type="entry name" value="Homeodomain-like"/>
    <property type="match status" value="1"/>
</dbReference>
<dbReference type="Pfam" id="PF16859">
    <property type="entry name" value="TetR_C_11"/>
    <property type="match status" value="1"/>
</dbReference>
<keyword evidence="1" id="KW-0805">Transcription regulation</keyword>
<dbReference type="RefSeq" id="WP_272746878.1">
    <property type="nucleotide sequence ID" value="NZ_JAQQKX010000002.1"/>
</dbReference>
<name>A0ABT5HR15_9CAUL</name>
<dbReference type="PANTHER" id="PTHR30055:SF148">
    <property type="entry name" value="TETR-FAMILY TRANSCRIPTIONAL REGULATOR"/>
    <property type="match status" value="1"/>
</dbReference>
<evidence type="ECO:0000256" key="4">
    <source>
        <dbReference type="PROSITE-ProRule" id="PRU00335"/>
    </source>
</evidence>
<accession>A0ABT5HR15</accession>
<comment type="caution">
    <text evidence="6">The sequence shown here is derived from an EMBL/GenBank/DDBJ whole genome shotgun (WGS) entry which is preliminary data.</text>
</comment>
<keyword evidence="2 4" id="KW-0238">DNA-binding</keyword>
<dbReference type="Proteomes" id="UP001214854">
    <property type="component" value="Unassembled WGS sequence"/>
</dbReference>
<evidence type="ECO:0000259" key="5">
    <source>
        <dbReference type="PROSITE" id="PS50977"/>
    </source>
</evidence>
<feature type="domain" description="HTH tetR-type" evidence="5">
    <location>
        <begin position="28"/>
        <end position="88"/>
    </location>
</feature>
<dbReference type="InterPro" id="IPR036271">
    <property type="entry name" value="Tet_transcr_reg_TetR-rel_C_sf"/>
</dbReference>
<keyword evidence="7" id="KW-1185">Reference proteome</keyword>
<dbReference type="PROSITE" id="PS50977">
    <property type="entry name" value="HTH_TETR_2"/>
    <property type="match status" value="1"/>
</dbReference>
<dbReference type="InterPro" id="IPR009057">
    <property type="entry name" value="Homeodomain-like_sf"/>
</dbReference>
<evidence type="ECO:0000313" key="7">
    <source>
        <dbReference type="Proteomes" id="UP001214854"/>
    </source>
</evidence>
<reference evidence="6 7" key="1">
    <citation type="submission" date="2023-01" db="EMBL/GenBank/DDBJ databases">
        <title>Novel species of the genus Asticcacaulis isolated from rivers.</title>
        <authorList>
            <person name="Lu H."/>
        </authorList>
    </citation>
    <scope>NUCLEOTIDE SEQUENCE [LARGE SCALE GENOMIC DNA]</scope>
    <source>
        <strain evidence="6 7">BYS171W</strain>
    </source>
</reference>
<dbReference type="Pfam" id="PF00440">
    <property type="entry name" value="TetR_N"/>
    <property type="match status" value="1"/>
</dbReference>
<dbReference type="Gene3D" id="1.10.10.60">
    <property type="entry name" value="Homeodomain-like"/>
    <property type="match status" value="1"/>
</dbReference>
<proteinExistence type="predicted"/>
<evidence type="ECO:0000313" key="6">
    <source>
        <dbReference type="EMBL" id="MDC7682387.1"/>
    </source>
</evidence>
<dbReference type="InterPro" id="IPR050109">
    <property type="entry name" value="HTH-type_TetR-like_transc_reg"/>
</dbReference>
<gene>
    <name evidence="6" type="ORF">PQU92_03815</name>
</gene>
<evidence type="ECO:0000256" key="1">
    <source>
        <dbReference type="ARBA" id="ARBA00023015"/>
    </source>
</evidence>